<dbReference type="PRINTS" id="PR00133">
    <property type="entry name" value="GLHYDRLASE3"/>
</dbReference>
<feature type="domain" description="Fibronectin type III-like" evidence="16">
    <location>
        <begin position="740"/>
        <end position="806"/>
    </location>
</feature>
<evidence type="ECO:0000313" key="18">
    <source>
        <dbReference type="Proteomes" id="UP000191285"/>
    </source>
</evidence>
<dbReference type="EC" id="3.2.1.21" evidence="14"/>
<evidence type="ECO:0000256" key="7">
    <source>
        <dbReference type="ARBA" id="ARBA00022801"/>
    </source>
</evidence>
<name>A0A1V6SR86_9EURO</name>
<dbReference type="InterPro" id="IPR002772">
    <property type="entry name" value="Glyco_hydro_3_C"/>
</dbReference>
<dbReference type="SUPFAM" id="SSF51445">
    <property type="entry name" value="(Trans)glycosidases"/>
    <property type="match status" value="1"/>
</dbReference>
<keyword evidence="9" id="KW-0325">Glycoprotein</keyword>
<dbReference type="PANTHER" id="PTHR42715:SF5">
    <property type="entry name" value="BETA-GLUCOSIDASE M-RELATED"/>
    <property type="match status" value="1"/>
</dbReference>
<evidence type="ECO:0000256" key="2">
    <source>
        <dbReference type="ARBA" id="ARBA00004613"/>
    </source>
</evidence>
<comment type="caution">
    <text evidence="17">The sequence shown here is derived from an EMBL/GenBank/DDBJ whole genome shotgun (WGS) entry which is preliminary data.</text>
</comment>
<dbReference type="Gene3D" id="3.20.20.300">
    <property type="entry name" value="Glycoside hydrolase, family 3, N-terminal domain"/>
    <property type="match status" value="1"/>
</dbReference>
<dbReference type="GO" id="GO:0005576">
    <property type="term" value="C:extracellular region"/>
    <property type="evidence" value="ECO:0007669"/>
    <property type="project" value="UniProtKB-SubCell"/>
</dbReference>
<evidence type="ECO:0000256" key="13">
    <source>
        <dbReference type="ARBA" id="ARBA00024983"/>
    </source>
</evidence>
<dbReference type="FunFam" id="3.20.20.300:FF:000002">
    <property type="entry name" value="Probable beta-glucosidase"/>
    <property type="match status" value="1"/>
</dbReference>
<dbReference type="OrthoDB" id="416222at2759"/>
<comment type="pathway">
    <text evidence="3 14">Glycan metabolism; cellulose degradation.</text>
</comment>
<reference evidence="18" key="1">
    <citation type="journal article" date="2017" name="Nat. Microbiol.">
        <title>Global analysis of biosynthetic gene clusters reveals vast potential of secondary metabolite production in Penicillium species.</title>
        <authorList>
            <person name="Nielsen J.C."/>
            <person name="Grijseels S."/>
            <person name="Prigent S."/>
            <person name="Ji B."/>
            <person name="Dainat J."/>
            <person name="Nielsen K.F."/>
            <person name="Frisvad J.C."/>
            <person name="Workman M."/>
            <person name="Nielsen J."/>
        </authorList>
    </citation>
    <scope>NUCLEOTIDE SEQUENCE [LARGE SCALE GENOMIC DNA]</scope>
    <source>
        <strain evidence="18">IBT 24891</strain>
    </source>
</reference>
<evidence type="ECO:0000313" key="17">
    <source>
        <dbReference type="EMBL" id="OQE16214.1"/>
    </source>
</evidence>
<keyword evidence="10 14" id="KW-0119">Carbohydrate metabolism</keyword>
<comment type="catalytic activity">
    <reaction evidence="1 14">
        <text>Hydrolysis of terminal, non-reducing beta-D-glucosyl residues with release of beta-D-glucose.</text>
        <dbReference type="EC" id="3.2.1.21"/>
    </reaction>
</comment>
<evidence type="ECO:0000256" key="5">
    <source>
        <dbReference type="ARBA" id="ARBA00022525"/>
    </source>
</evidence>
<keyword evidence="8" id="KW-0136">Cellulose degradation</keyword>
<dbReference type="AlphaFoldDB" id="A0A1V6SR86"/>
<dbReference type="UniPathway" id="UPA00696"/>
<evidence type="ECO:0000256" key="8">
    <source>
        <dbReference type="ARBA" id="ARBA00023001"/>
    </source>
</evidence>
<dbReference type="InterPro" id="IPR036881">
    <property type="entry name" value="Glyco_hydro_3_C_sf"/>
</dbReference>
<evidence type="ECO:0000256" key="11">
    <source>
        <dbReference type="ARBA" id="ARBA00023295"/>
    </source>
</evidence>
<dbReference type="InterPro" id="IPR036962">
    <property type="entry name" value="Glyco_hydro_3_N_sf"/>
</dbReference>
<comment type="similarity">
    <text evidence="4 14">Belongs to the glycosyl hydrolase 3 family.</text>
</comment>
<dbReference type="InterPro" id="IPR019800">
    <property type="entry name" value="Glyco_hydro_3_AS"/>
</dbReference>
<evidence type="ECO:0000256" key="4">
    <source>
        <dbReference type="ARBA" id="ARBA00005336"/>
    </source>
</evidence>
<dbReference type="InterPro" id="IPR050288">
    <property type="entry name" value="Cellulose_deg_GH3"/>
</dbReference>
<evidence type="ECO:0000259" key="16">
    <source>
        <dbReference type="SMART" id="SM01217"/>
    </source>
</evidence>
<gene>
    <name evidence="17" type="ORF">PENSTE_c025G09904</name>
</gene>
<evidence type="ECO:0000256" key="6">
    <source>
        <dbReference type="ARBA" id="ARBA00022729"/>
    </source>
</evidence>
<comment type="function">
    <text evidence="13">Beta-glucosidases are one of a number of cellulolytic enzymes involved in the degradation of cellulosic biomass. Catalyzes the last step releasing glucose from the inhibitory cellobiose.</text>
</comment>
<dbReference type="Pfam" id="PF00933">
    <property type="entry name" value="Glyco_hydro_3"/>
    <property type="match status" value="1"/>
</dbReference>
<dbReference type="SMART" id="SM01217">
    <property type="entry name" value="Fn3_like"/>
    <property type="match status" value="1"/>
</dbReference>
<proteinExistence type="inferred from homology"/>
<keyword evidence="11 14" id="KW-0326">Glycosidase</keyword>
<protein>
    <recommendedName>
        <fullName evidence="14">beta-glucosidase</fullName>
        <ecNumber evidence="14">3.2.1.21</ecNumber>
    </recommendedName>
</protein>
<evidence type="ECO:0000256" key="14">
    <source>
        <dbReference type="RuleBase" id="RU361161"/>
    </source>
</evidence>
<dbReference type="EMBL" id="MLKD01000025">
    <property type="protein sequence ID" value="OQE16214.1"/>
    <property type="molecule type" value="Genomic_DNA"/>
</dbReference>
<feature type="signal peptide" evidence="15">
    <location>
        <begin position="1"/>
        <end position="16"/>
    </location>
</feature>
<evidence type="ECO:0000256" key="9">
    <source>
        <dbReference type="ARBA" id="ARBA00023180"/>
    </source>
</evidence>
<dbReference type="Gene3D" id="3.40.50.1700">
    <property type="entry name" value="Glycoside hydrolase family 3 C-terminal domain"/>
    <property type="match status" value="1"/>
</dbReference>
<dbReference type="InterPro" id="IPR026891">
    <property type="entry name" value="Fn3-like"/>
</dbReference>
<keyword evidence="12 14" id="KW-0624">Polysaccharide degradation</keyword>
<keyword evidence="18" id="KW-1185">Reference proteome</keyword>
<keyword evidence="7 14" id="KW-0378">Hydrolase</keyword>
<dbReference type="Pfam" id="PF01915">
    <property type="entry name" value="Glyco_hydro_3_C"/>
    <property type="match status" value="1"/>
</dbReference>
<dbReference type="GO" id="GO:0030245">
    <property type="term" value="P:cellulose catabolic process"/>
    <property type="evidence" value="ECO:0007669"/>
    <property type="project" value="UniProtKB-UniPathway"/>
</dbReference>
<dbReference type="PANTHER" id="PTHR42715">
    <property type="entry name" value="BETA-GLUCOSIDASE"/>
    <property type="match status" value="1"/>
</dbReference>
<organism evidence="17 18">
    <name type="scientific">Penicillium steckii</name>
    <dbReference type="NCBI Taxonomy" id="303698"/>
    <lineage>
        <taxon>Eukaryota</taxon>
        <taxon>Fungi</taxon>
        <taxon>Dikarya</taxon>
        <taxon>Ascomycota</taxon>
        <taxon>Pezizomycotina</taxon>
        <taxon>Eurotiomycetes</taxon>
        <taxon>Eurotiomycetidae</taxon>
        <taxon>Eurotiales</taxon>
        <taxon>Aspergillaceae</taxon>
        <taxon>Penicillium</taxon>
    </lineage>
</organism>
<dbReference type="InterPro" id="IPR001764">
    <property type="entry name" value="Glyco_hydro_3_N"/>
</dbReference>
<keyword evidence="6 15" id="KW-0732">Signal</keyword>
<dbReference type="Proteomes" id="UP000191285">
    <property type="component" value="Unassembled WGS sequence"/>
</dbReference>
<dbReference type="InterPro" id="IPR013783">
    <property type="entry name" value="Ig-like_fold"/>
</dbReference>
<dbReference type="PROSITE" id="PS00775">
    <property type="entry name" value="GLYCOSYL_HYDROL_F3"/>
    <property type="match status" value="1"/>
</dbReference>
<evidence type="ECO:0000256" key="12">
    <source>
        <dbReference type="ARBA" id="ARBA00023326"/>
    </source>
</evidence>
<accession>A0A1V6SR86</accession>
<dbReference type="GO" id="GO:0008422">
    <property type="term" value="F:beta-glucosidase activity"/>
    <property type="evidence" value="ECO:0007669"/>
    <property type="project" value="UniProtKB-EC"/>
</dbReference>
<sequence length="818" mass="89884">MKTSLLLHLAASSVSAIPSGSTDFTALSLFWDYGRSPPVYPSPKGVGKSQDWNDAYKAAANLVAKMTNEEKANITTGAEHPENGCAGWAPAVERLGFPGMCMQGSGSGLRPTELVSSYAAPISIAASWNDDLAFQTGFHRGLEYEAKGVNVALEPICGPVGRTAENGRNWEGYGSDPYLTGKLNYQTIKGIQNRGTVSACVKHFIAYEQETNRFPIGHNESVSSNVDDRTMHELYLWPFMDAMKAEPGSVMCSYNRINNSYACQNSKTINGLLKTELGFEGFVMSDWEALHAGYEAADAGLDMVMPKSGGFWGTNLSLAVTNGSFSQERLDDMATRIVAVWNKFGSIPNPGHGDPPTTDWTLPHKHTNAMRHASRDTVVQGALEGHVLVKNINNALPLKNPTVLSLFGYDAIPPTDVDPASGVKWKFGYESINSSETDQQSYLDGYWTNGTKIWPNGPRAGYRGTLITGGGSSTSNPPWIVSPYAAFVQQAREDLTMLSWNFKDQDPGVIGSSDACLVFINEFATEGFDRSGLADPWSDELVMNVANKCSNTMVVVHNAGIRVVDAWIEHPNITAVILAHLPGQEAGNTLVDLMYGKISPSGRLPYTIPKKQSDFWDLLEPTHADASSEYHTQANFTEGVYIDYKHFIKNNITPRYEFGYGLTYSNFTYRNLAIFLREDMVPSFVDAYKGTLETQNSDHNRRRDNSARNSLPWGGTSPLWDNVAKVTVEVSNTGAVAAAEVVQLYVGIPNAPKKQLRGYKKKMLDVGQTVKLDFELTRRDLSIWNSNKQGWDLQKGKYKIYLGKSVLDIALTGHLDVK</sequence>
<evidence type="ECO:0000256" key="10">
    <source>
        <dbReference type="ARBA" id="ARBA00023277"/>
    </source>
</evidence>
<keyword evidence="5" id="KW-0964">Secreted</keyword>
<dbReference type="Pfam" id="PF14310">
    <property type="entry name" value="Fn3-like"/>
    <property type="match status" value="1"/>
</dbReference>
<feature type="chain" id="PRO_5012912607" description="beta-glucosidase" evidence="15">
    <location>
        <begin position="17"/>
        <end position="818"/>
    </location>
</feature>
<evidence type="ECO:0000256" key="1">
    <source>
        <dbReference type="ARBA" id="ARBA00000448"/>
    </source>
</evidence>
<dbReference type="InterPro" id="IPR017853">
    <property type="entry name" value="GH"/>
</dbReference>
<evidence type="ECO:0000256" key="15">
    <source>
        <dbReference type="SAM" id="SignalP"/>
    </source>
</evidence>
<evidence type="ECO:0000256" key="3">
    <source>
        <dbReference type="ARBA" id="ARBA00004987"/>
    </source>
</evidence>
<dbReference type="SUPFAM" id="SSF52279">
    <property type="entry name" value="Beta-D-glucan exohydrolase, C-terminal domain"/>
    <property type="match status" value="1"/>
</dbReference>
<comment type="subcellular location">
    <subcellularLocation>
        <location evidence="2">Secreted</location>
    </subcellularLocation>
</comment>
<dbReference type="Gene3D" id="2.60.40.10">
    <property type="entry name" value="Immunoglobulins"/>
    <property type="match status" value="1"/>
</dbReference>
<dbReference type="STRING" id="303698.A0A1V6SR86"/>